<dbReference type="Proteomes" id="UP000266723">
    <property type="component" value="Unassembled WGS sequence"/>
</dbReference>
<keyword evidence="1" id="KW-1133">Transmembrane helix</keyword>
<accession>A0ABQ7CIG7</accession>
<protein>
    <submittedName>
        <fullName evidence="2">Uncharacterized protein</fullName>
    </submittedName>
</protein>
<evidence type="ECO:0000256" key="1">
    <source>
        <dbReference type="SAM" id="Phobius"/>
    </source>
</evidence>
<gene>
    <name evidence="2" type="ORF">DY000_02005437</name>
</gene>
<reference evidence="2 3" key="1">
    <citation type="journal article" date="2020" name="BMC Genomics">
        <title>Intraspecific diversification of the crop wild relative Brassica cretica Lam. using demographic model selection.</title>
        <authorList>
            <person name="Kioukis A."/>
            <person name="Michalopoulou V.A."/>
            <person name="Briers L."/>
            <person name="Pirintsos S."/>
            <person name="Studholme D.J."/>
            <person name="Pavlidis P."/>
            <person name="Sarris P.F."/>
        </authorList>
    </citation>
    <scope>NUCLEOTIDE SEQUENCE [LARGE SCALE GENOMIC DNA]</scope>
    <source>
        <strain evidence="3">cv. PFS-1207/04</strain>
    </source>
</reference>
<organism evidence="2 3">
    <name type="scientific">Brassica cretica</name>
    <name type="common">Mustard</name>
    <dbReference type="NCBI Taxonomy" id="69181"/>
    <lineage>
        <taxon>Eukaryota</taxon>
        <taxon>Viridiplantae</taxon>
        <taxon>Streptophyta</taxon>
        <taxon>Embryophyta</taxon>
        <taxon>Tracheophyta</taxon>
        <taxon>Spermatophyta</taxon>
        <taxon>Magnoliopsida</taxon>
        <taxon>eudicotyledons</taxon>
        <taxon>Gunneridae</taxon>
        <taxon>Pentapetalae</taxon>
        <taxon>rosids</taxon>
        <taxon>malvids</taxon>
        <taxon>Brassicales</taxon>
        <taxon>Brassicaceae</taxon>
        <taxon>Brassiceae</taxon>
        <taxon>Brassica</taxon>
    </lineage>
</organism>
<proteinExistence type="predicted"/>
<evidence type="ECO:0000313" key="3">
    <source>
        <dbReference type="Proteomes" id="UP000266723"/>
    </source>
</evidence>
<evidence type="ECO:0000313" key="2">
    <source>
        <dbReference type="EMBL" id="KAF3550963.1"/>
    </source>
</evidence>
<comment type="caution">
    <text evidence="2">The sequence shown here is derived from an EMBL/GenBank/DDBJ whole genome shotgun (WGS) entry which is preliminary data.</text>
</comment>
<keyword evidence="1" id="KW-0812">Transmembrane</keyword>
<feature type="transmembrane region" description="Helical" evidence="1">
    <location>
        <begin position="12"/>
        <end position="29"/>
    </location>
</feature>
<keyword evidence="1" id="KW-0472">Membrane</keyword>
<sequence length="81" mass="8933">MSPHLIISSSPVVHLNLSFFTGLNIVFWLKFATSAEVQRLTSSYLISSSKSLHLFASSEALEARLCSPAIMVNYTMDVTKP</sequence>
<keyword evidence="3" id="KW-1185">Reference proteome</keyword>
<name>A0ABQ7CIG7_BRACR</name>
<dbReference type="EMBL" id="QGKV02000832">
    <property type="protein sequence ID" value="KAF3550963.1"/>
    <property type="molecule type" value="Genomic_DNA"/>
</dbReference>